<evidence type="ECO:0000313" key="1">
    <source>
        <dbReference type="EMBL" id="CAG8725789.1"/>
    </source>
</evidence>
<reference evidence="1" key="1">
    <citation type="submission" date="2021-06" db="EMBL/GenBank/DDBJ databases">
        <authorList>
            <person name="Kallberg Y."/>
            <person name="Tangrot J."/>
            <person name="Rosling A."/>
        </authorList>
    </citation>
    <scope>NUCLEOTIDE SEQUENCE</scope>
    <source>
        <strain evidence="1">MA461A</strain>
    </source>
</reference>
<proteinExistence type="predicted"/>
<feature type="non-terminal residue" evidence="1">
    <location>
        <position position="1"/>
    </location>
</feature>
<evidence type="ECO:0000313" key="2">
    <source>
        <dbReference type="Proteomes" id="UP000789920"/>
    </source>
</evidence>
<gene>
    <name evidence="1" type="ORF">RPERSI_LOCUS11683</name>
</gene>
<accession>A0ACA9Q263</accession>
<comment type="caution">
    <text evidence="1">The sequence shown here is derived from an EMBL/GenBank/DDBJ whole genome shotgun (WGS) entry which is preliminary data.</text>
</comment>
<keyword evidence="2" id="KW-1185">Reference proteome</keyword>
<dbReference type="Proteomes" id="UP000789920">
    <property type="component" value="Unassembled WGS sequence"/>
</dbReference>
<name>A0ACA9Q263_9GLOM</name>
<protein>
    <submittedName>
        <fullName evidence="1">24922_t:CDS:1</fullName>
    </submittedName>
</protein>
<organism evidence="1 2">
    <name type="scientific">Racocetra persica</name>
    <dbReference type="NCBI Taxonomy" id="160502"/>
    <lineage>
        <taxon>Eukaryota</taxon>
        <taxon>Fungi</taxon>
        <taxon>Fungi incertae sedis</taxon>
        <taxon>Mucoromycota</taxon>
        <taxon>Glomeromycotina</taxon>
        <taxon>Glomeromycetes</taxon>
        <taxon>Diversisporales</taxon>
        <taxon>Gigasporaceae</taxon>
        <taxon>Racocetra</taxon>
    </lineage>
</organism>
<dbReference type="EMBL" id="CAJVQC010024254">
    <property type="protein sequence ID" value="CAG8725789.1"/>
    <property type="molecule type" value="Genomic_DNA"/>
</dbReference>
<sequence length="48" mass="5475">WLNQQTVEYQQAFQQVVEKTISNAQNLVSHRQLLATLSSGKSESKNLE</sequence>